<dbReference type="STRING" id="1379910.TH63_00355"/>
<keyword evidence="2" id="KW-1185">Reference proteome</keyword>
<dbReference type="AlphaFoldDB" id="A0A0H4W1Y1"/>
<reference evidence="1 2" key="1">
    <citation type="submission" date="2015-01" db="EMBL/GenBank/DDBJ databases">
        <title>Rufibacter sp./DG31D/ whole genome sequencing.</title>
        <authorList>
            <person name="Kim M.K."/>
            <person name="Srinivasan S."/>
            <person name="Lee J.-J."/>
        </authorList>
    </citation>
    <scope>NUCLEOTIDE SEQUENCE [LARGE SCALE GENOMIC DNA]</scope>
    <source>
        <strain evidence="1 2">DG31D</strain>
    </source>
</reference>
<name>A0A0H4W1Y1_9BACT</name>
<dbReference type="Proteomes" id="UP000036458">
    <property type="component" value="Chromosome"/>
</dbReference>
<dbReference type="KEGG" id="ruf:TH63_00355"/>
<dbReference type="RefSeq" id="WP_048919173.1">
    <property type="nucleotide sequence ID" value="NZ_CP010777.1"/>
</dbReference>
<evidence type="ECO:0000313" key="1">
    <source>
        <dbReference type="EMBL" id="AKQ44436.1"/>
    </source>
</evidence>
<dbReference type="EMBL" id="CP010777">
    <property type="protein sequence ID" value="AKQ44436.1"/>
    <property type="molecule type" value="Genomic_DNA"/>
</dbReference>
<evidence type="ECO:0000313" key="2">
    <source>
        <dbReference type="Proteomes" id="UP000036458"/>
    </source>
</evidence>
<gene>
    <name evidence="1" type="ORF">TH63_00355</name>
</gene>
<accession>A0A0H4W1Y1</accession>
<proteinExistence type="predicted"/>
<sequence>MAKHPTLPTLYDEVKTLTITNLKKWGYLIPNSYKSGIIHWGRHGQRTSSINILVDTYGFSPYLQISYTYNGTTISYKVPLTFLPANIGKGQVWYFVCPHTQKRCRTLYMIGDRFLHRSAYTGCMYESQTKSHKNRTLHRLLDKVFGEDELYEQLFSKHFKSSYAGKPTKRYLAIQKKLRQAQSINYDEVERLL</sequence>
<dbReference type="PATRIC" id="fig|1379910.4.peg.73"/>
<protein>
    <submittedName>
        <fullName evidence="1">Uncharacterized protein</fullName>
    </submittedName>
</protein>
<organism evidence="1 2">
    <name type="scientific">Rufibacter radiotolerans</name>
    <dbReference type="NCBI Taxonomy" id="1379910"/>
    <lineage>
        <taxon>Bacteria</taxon>
        <taxon>Pseudomonadati</taxon>
        <taxon>Bacteroidota</taxon>
        <taxon>Cytophagia</taxon>
        <taxon>Cytophagales</taxon>
        <taxon>Hymenobacteraceae</taxon>
        <taxon>Rufibacter</taxon>
    </lineage>
</organism>